<evidence type="ECO:0000313" key="2">
    <source>
        <dbReference type="Proteomes" id="UP000011864"/>
    </source>
</evidence>
<keyword evidence="2" id="KW-1185">Reference proteome</keyword>
<dbReference type="AlphaFoldDB" id="K6ZVG9"/>
<organism evidence="1 2">
    <name type="scientific">Paraglaciecola psychrophila 170</name>
    <dbReference type="NCBI Taxonomy" id="1129794"/>
    <lineage>
        <taxon>Bacteria</taxon>
        <taxon>Pseudomonadati</taxon>
        <taxon>Pseudomonadota</taxon>
        <taxon>Gammaproteobacteria</taxon>
        <taxon>Alteromonadales</taxon>
        <taxon>Alteromonadaceae</taxon>
        <taxon>Paraglaciecola</taxon>
    </lineage>
</organism>
<dbReference type="EMBL" id="CP003837">
    <property type="protein sequence ID" value="AGH46826.1"/>
    <property type="molecule type" value="Genomic_DNA"/>
</dbReference>
<accession>K6ZVG9</accession>
<dbReference type="eggNOG" id="ENOG502ZBTE">
    <property type="taxonomic scope" value="Bacteria"/>
</dbReference>
<sequence>MNDPRDDVYSCKVIDWYKDKYPQIESNEPSIASLDSISIWTAHILHPLEKQFGEVKITYGFTSPQLLKEIKKFNPKGIAPNLDQHAAHENNAKGKPHCGRLGVACDIEVPEYKTKMDHVANWISINLKYDRLYFYGPDRPIHISVGPDNSKFIQIMGTSKTGKRVPKRNGNNVPFSNLWEG</sequence>
<dbReference type="OrthoDB" id="450621at2"/>
<gene>
    <name evidence="1" type="ORF">C427_4727</name>
</gene>
<protein>
    <recommendedName>
        <fullName evidence="3">Peptidase M15A C-terminal domain-containing protein</fullName>
    </recommendedName>
</protein>
<dbReference type="STRING" id="1129794.C427_4727"/>
<dbReference type="KEGG" id="gps:C427_4727"/>
<dbReference type="RefSeq" id="WP_007642398.1">
    <property type="nucleotide sequence ID" value="NC_020514.1"/>
</dbReference>
<reference evidence="1 2" key="1">
    <citation type="journal article" date="2013" name="Genome Announc.">
        <title>Complete Genome Sequence of Glaciecola psychrophila Strain 170T.</title>
        <authorList>
            <person name="Yin J."/>
            <person name="Chen J."/>
            <person name="Liu G."/>
            <person name="Yu Y."/>
            <person name="Song L."/>
            <person name="Wang X."/>
            <person name="Qu X."/>
        </authorList>
    </citation>
    <scope>NUCLEOTIDE SEQUENCE [LARGE SCALE GENOMIC DNA]</scope>
    <source>
        <strain evidence="1 2">170</strain>
    </source>
</reference>
<evidence type="ECO:0000313" key="1">
    <source>
        <dbReference type="EMBL" id="AGH46826.1"/>
    </source>
</evidence>
<evidence type="ECO:0008006" key="3">
    <source>
        <dbReference type="Google" id="ProtNLM"/>
    </source>
</evidence>
<dbReference type="SUPFAM" id="SSF55166">
    <property type="entry name" value="Hedgehog/DD-peptidase"/>
    <property type="match status" value="1"/>
</dbReference>
<dbReference type="HOGENOM" id="CLU_127644_0_0_6"/>
<proteinExistence type="predicted"/>
<dbReference type="PATRIC" id="fig|1129794.4.peg.4708"/>
<dbReference type="Proteomes" id="UP000011864">
    <property type="component" value="Chromosome"/>
</dbReference>
<name>K6ZVG9_9ALTE</name>
<dbReference type="InterPro" id="IPR009045">
    <property type="entry name" value="Zn_M74/Hedgehog-like"/>
</dbReference>